<evidence type="ECO:0000259" key="1">
    <source>
        <dbReference type="Pfam" id="PF01368"/>
    </source>
</evidence>
<feature type="domain" description="DHHA1" evidence="2">
    <location>
        <begin position="216"/>
        <end position="301"/>
    </location>
</feature>
<dbReference type="PANTHER" id="PTHR47618">
    <property type="entry name" value="BIFUNCTIONAL OLIGORIBONUCLEASE AND PAP PHOSPHATASE NRNA"/>
    <property type="match status" value="1"/>
</dbReference>
<dbReference type="Pfam" id="PF01368">
    <property type="entry name" value="DHH"/>
    <property type="match status" value="1"/>
</dbReference>
<evidence type="ECO:0000259" key="2">
    <source>
        <dbReference type="Pfam" id="PF02272"/>
    </source>
</evidence>
<dbReference type="InterPro" id="IPR051319">
    <property type="entry name" value="Oligoribo/pAp-PDE_c-di-AMP_PDE"/>
</dbReference>
<dbReference type="Gene3D" id="3.90.1640.10">
    <property type="entry name" value="inorganic pyrophosphatase (n-terminal core)"/>
    <property type="match status" value="1"/>
</dbReference>
<evidence type="ECO:0000313" key="3">
    <source>
        <dbReference type="EMBL" id="KUK46492.1"/>
    </source>
</evidence>
<accession>A0A101FXY4</accession>
<dbReference type="AlphaFoldDB" id="A0A101FXY4"/>
<feature type="domain" description="DDH" evidence="1">
    <location>
        <begin position="21"/>
        <end position="154"/>
    </location>
</feature>
<gene>
    <name evidence="3" type="ORF">XD73_0632</name>
</gene>
<dbReference type="Proteomes" id="UP000064249">
    <property type="component" value="Unassembled WGS sequence"/>
</dbReference>
<dbReference type="Pfam" id="PF02272">
    <property type="entry name" value="DHHA1"/>
    <property type="match status" value="1"/>
</dbReference>
<comment type="caution">
    <text evidence="3">The sequence shown here is derived from an EMBL/GenBank/DDBJ whole genome shotgun (WGS) entry which is preliminary data.</text>
</comment>
<reference evidence="3 4" key="1">
    <citation type="journal article" date="2015" name="MBio">
        <title>Genome-Resolved Metagenomic Analysis Reveals Roles for Candidate Phyla and Other Microbial Community Members in Biogeochemical Transformations in Oil Reservoirs.</title>
        <authorList>
            <person name="Hu P."/>
            <person name="Tom L."/>
            <person name="Singh A."/>
            <person name="Thomas B.C."/>
            <person name="Baker B.J."/>
            <person name="Piceno Y.M."/>
            <person name="Andersen G.L."/>
            <person name="Banfield J.F."/>
        </authorList>
    </citation>
    <scope>NUCLEOTIDE SEQUENCE [LARGE SCALE GENOMIC DNA]</scope>
    <source>
        <strain evidence="3">46_16</strain>
    </source>
</reference>
<dbReference type="InterPro" id="IPR038763">
    <property type="entry name" value="DHH_sf"/>
</dbReference>
<name>A0A101FXY4_9CHLR</name>
<evidence type="ECO:0008006" key="5">
    <source>
        <dbReference type="Google" id="ProtNLM"/>
    </source>
</evidence>
<dbReference type="PANTHER" id="PTHR47618:SF1">
    <property type="entry name" value="BIFUNCTIONAL OLIGORIBONUCLEASE AND PAP PHOSPHATASE NRNA"/>
    <property type="match status" value="1"/>
</dbReference>
<protein>
    <recommendedName>
        <fullName evidence="5">DHH family protein</fullName>
    </recommendedName>
</protein>
<organism evidence="3 4">
    <name type="scientific">Anaerolinea thermophila</name>
    <dbReference type="NCBI Taxonomy" id="167964"/>
    <lineage>
        <taxon>Bacteria</taxon>
        <taxon>Bacillati</taxon>
        <taxon>Chloroflexota</taxon>
        <taxon>Anaerolineae</taxon>
        <taxon>Anaerolineales</taxon>
        <taxon>Anaerolineaceae</taxon>
        <taxon>Anaerolinea</taxon>
    </lineage>
</organism>
<evidence type="ECO:0000313" key="4">
    <source>
        <dbReference type="Proteomes" id="UP000064249"/>
    </source>
</evidence>
<dbReference type="GO" id="GO:0003676">
    <property type="term" value="F:nucleic acid binding"/>
    <property type="evidence" value="ECO:0007669"/>
    <property type="project" value="InterPro"/>
</dbReference>
<dbReference type="PATRIC" id="fig|167964.4.peg.1364"/>
<proteinExistence type="predicted"/>
<sequence length="318" mass="34881">MTETPSNSQQLLHVIQNATHVTLISHIRPDGDAIGSLVGMGLALRAYGKDVFLAFEETLPQRFRFIEEKEKKGTYSSESLLIALDCADQKRMPKHFHEKKVDINIDHHATNESFAAINYVDPNASATAEIVTELLITWNIPIPAAAANALLMGIITDTIGFRTPNTTPHTLKTAAFLMEKGANLTDTYQQALSDTSWEASILWGLALNKLQKDGNIIYTVITCEDRQKSGFTGRDDADLTNFLSSIQDADVSILFNQQDENSVKVSWRSRTDINVANIAAEFGGGGHPAAAGAEIELPLQLTQRKVLEITKTCISNVN</sequence>
<dbReference type="InterPro" id="IPR001667">
    <property type="entry name" value="DDH_dom"/>
</dbReference>
<dbReference type="InterPro" id="IPR003156">
    <property type="entry name" value="DHHA1_dom"/>
</dbReference>
<dbReference type="Gene3D" id="3.10.310.30">
    <property type="match status" value="1"/>
</dbReference>
<dbReference type="EMBL" id="LGFU01000024">
    <property type="protein sequence ID" value="KUK46492.1"/>
    <property type="molecule type" value="Genomic_DNA"/>
</dbReference>
<dbReference type="SUPFAM" id="SSF64182">
    <property type="entry name" value="DHH phosphoesterases"/>
    <property type="match status" value="1"/>
</dbReference>